<dbReference type="SMART" id="SM00380">
    <property type="entry name" value="AP2"/>
    <property type="match status" value="1"/>
</dbReference>
<dbReference type="GO" id="GO:0003677">
    <property type="term" value="F:DNA binding"/>
    <property type="evidence" value="ECO:0007669"/>
    <property type="project" value="UniProtKB-KW"/>
</dbReference>
<name>A0A8B8M149_ABRPR</name>
<dbReference type="Gene3D" id="3.30.730.10">
    <property type="entry name" value="AP2/ERF domain"/>
    <property type="match status" value="1"/>
</dbReference>
<dbReference type="GO" id="GO:0005634">
    <property type="term" value="C:nucleus"/>
    <property type="evidence" value="ECO:0007669"/>
    <property type="project" value="UniProtKB-SubCell"/>
</dbReference>
<keyword evidence="3" id="KW-0805">Transcription regulation</keyword>
<reference evidence="9" key="1">
    <citation type="journal article" date="2019" name="Toxins">
        <title>Detection of Abrin-Like and Prepropulchellin-Like Toxin Genes and Transcripts Using Whole Genome Sequencing and Full-Length Transcript Sequencing of Abrus precatorius.</title>
        <authorList>
            <person name="Hovde B.T."/>
            <person name="Daligault H.E."/>
            <person name="Hanschen E.R."/>
            <person name="Kunde Y.A."/>
            <person name="Johnson M.B."/>
            <person name="Starkenburg S.R."/>
            <person name="Johnson S.L."/>
        </authorList>
    </citation>
    <scope>NUCLEOTIDE SEQUENCE [LARGE SCALE GENOMIC DNA]</scope>
</reference>
<dbReference type="GO" id="GO:0009873">
    <property type="term" value="P:ethylene-activated signaling pathway"/>
    <property type="evidence" value="ECO:0007669"/>
    <property type="project" value="UniProtKB-KW"/>
</dbReference>
<evidence type="ECO:0000259" key="8">
    <source>
        <dbReference type="PROSITE" id="PS51032"/>
    </source>
</evidence>
<evidence type="ECO:0000256" key="6">
    <source>
        <dbReference type="ARBA" id="ARBA00023242"/>
    </source>
</evidence>
<dbReference type="CDD" id="cd00018">
    <property type="entry name" value="AP2"/>
    <property type="match status" value="1"/>
</dbReference>
<dbReference type="RefSeq" id="XP_027362376.1">
    <property type="nucleotide sequence ID" value="XM_027506575.1"/>
</dbReference>
<keyword evidence="4" id="KW-0238">DNA-binding</keyword>
<dbReference type="SUPFAM" id="SSF54171">
    <property type="entry name" value="DNA-binding domain"/>
    <property type="match status" value="1"/>
</dbReference>
<dbReference type="Pfam" id="PF00847">
    <property type="entry name" value="AP2"/>
    <property type="match status" value="1"/>
</dbReference>
<evidence type="ECO:0000313" key="10">
    <source>
        <dbReference type="RefSeq" id="XP_027362376.1"/>
    </source>
</evidence>
<dbReference type="InterPro" id="IPR036955">
    <property type="entry name" value="AP2/ERF_dom_sf"/>
</dbReference>
<dbReference type="GeneID" id="113869992"/>
<dbReference type="AlphaFoldDB" id="A0A8B8M149"/>
<dbReference type="PANTHER" id="PTHR31677">
    <property type="entry name" value="AP2 DOMAIN CLASS TRANSCRIPTION FACTOR"/>
    <property type="match status" value="1"/>
</dbReference>
<dbReference type="InterPro" id="IPR016177">
    <property type="entry name" value="DNA-bd_dom_sf"/>
</dbReference>
<keyword evidence="5" id="KW-0804">Transcription</keyword>
<dbReference type="Proteomes" id="UP000694853">
    <property type="component" value="Unplaced"/>
</dbReference>
<dbReference type="InterPro" id="IPR001471">
    <property type="entry name" value="AP2/ERF_dom"/>
</dbReference>
<proteinExistence type="predicted"/>
<feature type="region of interest" description="Disordered" evidence="7">
    <location>
        <begin position="1"/>
        <end position="27"/>
    </location>
</feature>
<evidence type="ECO:0000256" key="1">
    <source>
        <dbReference type="ARBA" id="ARBA00004123"/>
    </source>
</evidence>
<evidence type="ECO:0000256" key="4">
    <source>
        <dbReference type="ARBA" id="ARBA00023125"/>
    </source>
</evidence>
<dbReference type="PROSITE" id="PS51032">
    <property type="entry name" value="AP2_ERF"/>
    <property type="match status" value="1"/>
</dbReference>
<accession>A0A8B8M149</accession>
<gene>
    <name evidence="10" type="primary">LOC113869992</name>
</gene>
<evidence type="ECO:0000256" key="5">
    <source>
        <dbReference type="ARBA" id="ARBA00023163"/>
    </source>
</evidence>
<keyword evidence="6" id="KW-0539">Nucleus</keyword>
<dbReference type="PANTHER" id="PTHR31677:SF245">
    <property type="entry name" value="ETHYLENE-RESPONSIVE TRANSCRIPTION FACTOR ESR1"/>
    <property type="match status" value="1"/>
</dbReference>
<comment type="subcellular location">
    <subcellularLocation>
        <location evidence="1">Nucleus</location>
    </subcellularLocation>
</comment>
<dbReference type="OrthoDB" id="1902708at2759"/>
<dbReference type="FunFam" id="3.30.730.10:FF:000001">
    <property type="entry name" value="Ethylene-responsive transcription factor 2"/>
    <property type="match status" value="1"/>
</dbReference>
<sequence>MDEALRRLNGSAPIPEPNPQDPSIADNQKRCTAANKRTLRENNPAGAMRYRGVRRRPWGRYAAEIRDPQSKERRWLGTFDTAEEAACAYDCAARAMRGLKARTNFVYPTSPPHPSSATQHFFPSFNFPKHAQQPFNKINHHNRQLPVAATHGIDLAAPYHRNNPSFNMLLFRDLINSSSTPSLVSPTNQFYDQFPYNNAGSSISSYSPSTPTIGSLPGCCLLNPCGGNSVNGVCGFSSGKMNTTPTCGIKGTEVDDVGSGFFPRESSDSGLLEEIVNGFLPKSKPNKCEGALKMETFCNPEELLPPLVSDCTLVSTAQCCNETKKGLAKIDSFGFTSDHQGFPMQEFDSFNGFNTVQAMPLGNEQIMMNHAENSFIEDIFQYPELLNAFAVRMQNA</sequence>
<dbReference type="PRINTS" id="PR00367">
    <property type="entry name" value="ETHRSPELEMNT"/>
</dbReference>
<keyword evidence="2" id="KW-0936">Ethylene signaling pathway</keyword>
<feature type="domain" description="AP2/ERF" evidence="8">
    <location>
        <begin position="49"/>
        <end position="106"/>
    </location>
</feature>
<protein>
    <submittedName>
        <fullName evidence="10">Ethylene-responsive transcription factor ESR2-like</fullName>
    </submittedName>
</protein>
<evidence type="ECO:0000256" key="3">
    <source>
        <dbReference type="ARBA" id="ARBA00023015"/>
    </source>
</evidence>
<dbReference type="GO" id="GO:0003700">
    <property type="term" value="F:DNA-binding transcription factor activity"/>
    <property type="evidence" value="ECO:0007669"/>
    <property type="project" value="InterPro"/>
</dbReference>
<reference evidence="10" key="2">
    <citation type="submission" date="2025-08" db="UniProtKB">
        <authorList>
            <consortium name="RefSeq"/>
        </authorList>
    </citation>
    <scope>IDENTIFICATION</scope>
    <source>
        <tissue evidence="10">Young leaves</tissue>
    </source>
</reference>
<evidence type="ECO:0000256" key="2">
    <source>
        <dbReference type="ARBA" id="ARBA00022745"/>
    </source>
</evidence>
<evidence type="ECO:0000313" key="9">
    <source>
        <dbReference type="Proteomes" id="UP000694853"/>
    </source>
</evidence>
<dbReference type="KEGG" id="aprc:113869992"/>
<keyword evidence="9" id="KW-1185">Reference proteome</keyword>
<evidence type="ECO:0000256" key="7">
    <source>
        <dbReference type="SAM" id="MobiDB-lite"/>
    </source>
</evidence>
<organism evidence="9 10">
    <name type="scientific">Abrus precatorius</name>
    <name type="common">Indian licorice</name>
    <name type="synonym">Glycine abrus</name>
    <dbReference type="NCBI Taxonomy" id="3816"/>
    <lineage>
        <taxon>Eukaryota</taxon>
        <taxon>Viridiplantae</taxon>
        <taxon>Streptophyta</taxon>
        <taxon>Embryophyta</taxon>
        <taxon>Tracheophyta</taxon>
        <taxon>Spermatophyta</taxon>
        <taxon>Magnoliopsida</taxon>
        <taxon>eudicotyledons</taxon>
        <taxon>Gunneridae</taxon>
        <taxon>Pentapetalae</taxon>
        <taxon>rosids</taxon>
        <taxon>fabids</taxon>
        <taxon>Fabales</taxon>
        <taxon>Fabaceae</taxon>
        <taxon>Papilionoideae</taxon>
        <taxon>50 kb inversion clade</taxon>
        <taxon>NPAAA clade</taxon>
        <taxon>indigoferoid/millettioid clade</taxon>
        <taxon>Abreae</taxon>
        <taxon>Abrus</taxon>
    </lineage>
</organism>